<evidence type="ECO:0000313" key="1">
    <source>
        <dbReference type="EMBL" id="ETO86111.1"/>
    </source>
</evidence>
<dbReference type="EMBL" id="ANJA01000073">
    <property type="protein sequence ID" value="ETO86111.1"/>
    <property type="molecule type" value="Genomic_DNA"/>
</dbReference>
<accession>A0A081B4Q0</accession>
<evidence type="ECO:0000313" key="2">
    <source>
        <dbReference type="Proteomes" id="UP000028582"/>
    </source>
</evidence>
<dbReference type="AlphaFoldDB" id="A0A081B4Q0"/>
<protein>
    <submittedName>
        <fullName evidence="1">Uncharacterized protein</fullName>
    </submittedName>
</protein>
<proteinExistence type="predicted"/>
<comment type="caution">
    <text evidence="1">The sequence shown here is derived from an EMBL/GenBank/DDBJ whole genome shotgun (WGS) entry which is preliminary data.</text>
</comment>
<dbReference type="Proteomes" id="UP000028582">
    <property type="component" value="Unassembled WGS sequence"/>
</dbReference>
<dbReference type="OrthoDB" id="144871at2759"/>
<organism evidence="1 2">
    <name type="scientific">Phytophthora nicotianae P1976</name>
    <dbReference type="NCBI Taxonomy" id="1317066"/>
    <lineage>
        <taxon>Eukaryota</taxon>
        <taxon>Sar</taxon>
        <taxon>Stramenopiles</taxon>
        <taxon>Oomycota</taxon>
        <taxon>Peronosporomycetes</taxon>
        <taxon>Peronosporales</taxon>
        <taxon>Peronosporaceae</taxon>
        <taxon>Phytophthora</taxon>
    </lineage>
</organism>
<gene>
    <name evidence="1" type="ORF">F444_00312</name>
</gene>
<reference evidence="1 2" key="1">
    <citation type="submission" date="2013-11" db="EMBL/GenBank/DDBJ databases">
        <title>The Genome Sequence of Phytophthora parasitica P1976.</title>
        <authorList>
            <consortium name="The Broad Institute Genomics Platform"/>
            <person name="Russ C."/>
            <person name="Tyler B."/>
            <person name="Panabieres F."/>
            <person name="Shan W."/>
            <person name="Tripathy S."/>
            <person name="Grunwald N."/>
            <person name="Machado M."/>
            <person name="Johnson C.S."/>
            <person name="Walker B."/>
            <person name="Young S."/>
            <person name="Zeng Q."/>
            <person name="Gargeya S."/>
            <person name="Fitzgerald M."/>
            <person name="Haas B."/>
            <person name="Abouelleil A."/>
            <person name="Allen A.W."/>
            <person name="Alvarado L."/>
            <person name="Arachchi H.M."/>
            <person name="Berlin A.M."/>
            <person name="Chapman S.B."/>
            <person name="Gainer-Dewar J."/>
            <person name="Goldberg J."/>
            <person name="Griggs A."/>
            <person name="Gujja S."/>
            <person name="Hansen M."/>
            <person name="Howarth C."/>
            <person name="Imamovic A."/>
            <person name="Ireland A."/>
            <person name="Larimer J."/>
            <person name="McCowan C."/>
            <person name="Murphy C."/>
            <person name="Pearson M."/>
            <person name="Poon T.W."/>
            <person name="Priest M."/>
            <person name="Roberts A."/>
            <person name="Saif S."/>
            <person name="Shea T."/>
            <person name="Sisk P."/>
            <person name="Sykes S."/>
            <person name="Wortman J."/>
            <person name="Nusbaum C."/>
            <person name="Birren B."/>
        </authorList>
    </citation>
    <scope>NUCLEOTIDE SEQUENCE [LARGE SCALE GENOMIC DNA]</scope>
    <source>
        <strain evidence="1 2">P1976</strain>
    </source>
</reference>
<name>A0A081B4Q0_PHYNI</name>
<sequence length="64" mass="7251">MEHKGYNCYCKRKATKTNTTYAVCAGHRAGLETPPEVIDVRREKQAVLQRVCLSNLALPPCMVW</sequence>